<keyword evidence="5" id="KW-0430">Lectin</keyword>
<keyword evidence="2" id="KW-1015">Disulfide bond</keyword>
<dbReference type="SUPFAM" id="SSF51110">
    <property type="entry name" value="alpha-D-mannose-specific plant lectins"/>
    <property type="match status" value="1"/>
</dbReference>
<comment type="caution">
    <text evidence="5">The sequence shown here is derived from an EMBL/GenBank/DDBJ whole genome shotgun (WGS) entry which is preliminary data.</text>
</comment>
<dbReference type="PANTHER" id="PTHR47976:SF115">
    <property type="entry name" value="RECEPTOR-LIKE SERINE_THREONINE-PROTEIN KINASE"/>
    <property type="match status" value="1"/>
</dbReference>
<dbReference type="EMBL" id="JXTC01000264">
    <property type="protein sequence ID" value="PON73787.1"/>
    <property type="molecule type" value="Genomic_DNA"/>
</dbReference>
<gene>
    <name evidence="5" type="ORF">TorRG33x02_248390</name>
</gene>
<dbReference type="InterPro" id="IPR051343">
    <property type="entry name" value="G-type_lectin_kinases/EP1-like"/>
</dbReference>
<dbReference type="Gene3D" id="2.90.10.10">
    <property type="entry name" value="Bulb-type lectin domain"/>
    <property type="match status" value="1"/>
</dbReference>
<evidence type="ECO:0000256" key="3">
    <source>
        <dbReference type="ARBA" id="ARBA00023180"/>
    </source>
</evidence>
<keyword evidence="1" id="KW-0732">Signal</keyword>
<dbReference type="GO" id="GO:0030246">
    <property type="term" value="F:carbohydrate binding"/>
    <property type="evidence" value="ECO:0007669"/>
    <property type="project" value="UniProtKB-KW"/>
</dbReference>
<dbReference type="InterPro" id="IPR001480">
    <property type="entry name" value="Bulb-type_lectin_dom"/>
</dbReference>
<dbReference type="OrthoDB" id="1884773at2759"/>
<dbReference type="STRING" id="63057.A0A2P5DKH2"/>
<dbReference type="InParanoid" id="A0A2P5DKH2"/>
<reference evidence="6" key="1">
    <citation type="submission" date="2016-06" db="EMBL/GenBank/DDBJ databases">
        <title>Parallel loss of symbiosis genes in relatives of nitrogen-fixing non-legume Parasponia.</title>
        <authorList>
            <person name="Van Velzen R."/>
            <person name="Holmer R."/>
            <person name="Bu F."/>
            <person name="Rutten L."/>
            <person name="Van Zeijl A."/>
            <person name="Liu W."/>
            <person name="Santuari L."/>
            <person name="Cao Q."/>
            <person name="Sharma T."/>
            <person name="Shen D."/>
            <person name="Roswanjaya Y."/>
            <person name="Wardhani T."/>
            <person name="Kalhor M.S."/>
            <person name="Jansen J."/>
            <person name="Van den Hoogen J."/>
            <person name="Gungor B."/>
            <person name="Hartog M."/>
            <person name="Hontelez J."/>
            <person name="Verver J."/>
            <person name="Yang W.-C."/>
            <person name="Schijlen E."/>
            <person name="Repin R."/>
            <person name="Schilthuizen M."/>
            <person name="Schranz E."/>
            <person name="Heidstra R."/>
            <person name="Miyata K."/>
            <person name="Fedorova E."/>
            <person name="Kohlen W."/>
            <person name="Bisseling T."/>
            <person name="Smit S."/>
            <person name="Geurts R."/>
        </authorList>
    </citation>
    <scope>NUCLEOTIDE SEQUENCE [LARGE SCALE GENOMIC DNA]</scope>
    <source>
        <strain evidence="6">cv. RG33-2</strain>
    </source>
</reference>
<organism evidence="5 6">
    <name type="scientific">Trema orientale</name>
    <name type="common">Charcoal tree</name>
    <name type="synonym">Celtis orientalis</name>
    <dbReference type="NCBI Taxonomy" id="63057"/>
    <lineage>
        <taxon>Eukaryota</taxon>
        <taxon>Viridiplantae</taxon>
        <taxon>Streptophyta</taxon>
        <taxon>Embryophyta</taxon>
        <taxon>Tracheophyta</taxon>
        <taxon>Spermatophyta</taxon>
        <taxon>Magnoliopsida</taxon>
        <taxon>eudicotyledons</taxon>
        <taxon>Gunneridae</taxon>
        <taxon>Pentapetalae</taxon>
        <taxon>rosids</taxon>
        <taxon>fabids</taxon>
        <taxon>Rosales</taxon>
        <taxon>Cannabaceae</taxon>
        <taxon>Trema</taxon>
    </lineage>
</organism>
<evidence type="ECO:0000256" key="1">
    <source>
        <dbReference type="ARBA" id="ARBA00022729"/>
    </source>
</evidence>
<dbReference type="Pfam" id="PF01453">
    <property type="entry name" value="B_lectin"/>
    <property type="match status" value="1"/>
</dbReference>
<dbReference type="InterPro" id="IPR036426">
    <property type="entry name" value="Bulb-type_lectin_dom_sf"/>
</dbReference>
<evidence type="ECO:0000313" key="5">
    <source>
        <dbReference type="EMBL" id="PON73787.1"/>
    </source>
</evidence>
<keyword evidence="3" id="KW-0325">Glycoprotein</keyword>
<dbReference type="Proteomes" id="UP000237000">
    <property type="component" value="Unassembled WGS sequence"/>
</dbReference>
<keyword evidence="6" id="KW-1185">Reference proteome</keyword>
<feature type="domain" description="Bulb-type lectin" evidence="4">
    <location>
        <begin position="1"/>
        <end position="82"/>
    </location>
</feature>
<proteinExistence type="predicted"/>
<sequence length="157" mass="17373">MGDPRSDSITRWFWPANFVQPVRENASLNFGTYGNLVLNDANGGLVWQTGTANKGVVWSNPLPNVNLVLHDSNNKFIWQSFDHPTRTLLIDQALTFSSSRVLVSRVSDIDNPKGAEPETQKVHSFVLGLRYSINGSVSQANTFSRGLNIIAPIPCFD</sequence>
<dbReference type="PANTHER" id="PTHR47976">
    <property type="entry name" value="G-TYPE LECTIN S-RECEPTOR-LIKE SERINE/THREONINE-PROTEIN KINASE SD2-5"/>
    <property type="match status" value="1"/>
</dbReference>
<evidence type="ECO:0000259" key="4">
    <source>
        <dbReference type="PROSITE" id="PS50927"/>
    </source>
</evidence>
<evidence type="ECO:0000256" key="2">
    <source>
        <dbReference type="ARBA" id="ARBA00023157"/>
    </source>
</evidence>
<evidence type="ECO:0000313" key="6">
    <source>
        <dbReference type="Proteomes" id="UP000237000"/>
    </source>
</evidence>
<protein>
    <submittedName>
        <fullName evidence="5">Bulb-type lectin domain containing protein</fullName>
    </submittedName>
</protein>
<name>A0A2P5DKH2_TREOI</name>
<accession>A0A2P5DKH2</accession>
<dbReference type="SMART" id="SM00108">
    <property type="entry name" value="B_lectin"/>
    <property type="match status" value="1"/>
</dbReference>
<dbReference type="PROSITE" id="PS50927">
    <property type="entry name" value="BULB_LECTIN"/>
    <property type="match status" value="1"/>
</dbReference>
<dbReference type="AlphaFoldDB" id="A0A2P5DKH2"/>